<organism evidence="4 5">
    <name type="scientific">Aquatica leii</name>
    <dbReference type="NCBI Taxonomy" id="1421715"/>
    <lineage>
        <taxon>Eukaryota</taxon>
        <taxon>Metazoa</taxon>
        <taxon>Ecdysozoa</taxon>
        <taxon>Arthropoda</taxon>
        <taxon>Hexapoda</taxon>
        <taxon>Insecta</taxon>
        <taxon>Pterygota</taxon>
        <taxon>Neoptera</taxon>
        <taxon>Endopterygota</taxon>
        <taxon>Coleoptera</taxon>
        <taxon>Polyphaga</taxon>
        <taxon>Elateriformia</taxon>
        <taxon>Elateroidea</taxon>
        <taxon>Lampyridae</taxon>
        <taxon>Luciolinae</taxon>
        <taxon>Aquatica</taxon>
    </lineage>
</organism>
<gene>
    <name evidence="4" type="ORF">RN001_004376</name>
</gene>
<dbReference type="Proteomes" id="UP001353858">
    <property type="component" value="Unassembled WGS sequence"/>
</dbReference>
<comment type="caution">
    <text evidence="4">The sequence shown here is derived from an EMBL/GenBank/DDBJ whole genome shotgun (WGS) entry which is preliminary data.</text>
</comment>
<evidence type="ECO:0000259" key="3">
    <source>
        <dbReference type="Pfam" id="PF06401"/>
    </source>
</evidence>
<protein>
    <recommendedName>
        <fullName evidence="6">Alpha-2-macroglobulin receptor-associated protein</fullName>
    </recommendedName>
</protein>
<dbReference type="AlphaFoldDB" id="A0AAN7SHF8"/>
<feature type="chain" id="PRO_5043022491" description="Alpha-2-macroglobulin receptor-associated protein" evidence="1">
    <location>
        <begin position="22"/>
        <end position="360"/>
    </location>
</feature>
<keyword evidence="5" id="KW-1185">Reference proteome</keyword>
<dbReference type="GO" id="GO:0050750">
    <property type="term" value="F:low-density lipoprotein particle receptor binding"/>
    <property type="evidence" value="ECO:0007669"/>
    <property type="project" value="InterPro"/>
</dbReference>
<evidence type="ECO:0000313" key="5">
    <source>
        <dbReference type="Proteomes" id="UP001353858"/>
    </source>
</evidence>
<dbReference type="InterPro" id="IPR037999">
    <property type="entry name" value="RAP_D3"/>
</dbReference>
<dbReference type="EMBL" id="JARPUR010000002">
    <property type="protein sequence ID" value="KAK4881057.1"/>
    <property type="molecule type" value="Genomic_DNA"/>
</dbReference>
<evidence type="ECO:0000259" key="2">
    <source>
        <dbReference type="Pfam" id="PF06400"/>
    </source>
</evidence>
<dbReference type="InterPro" id="IPR036744">
    <property type="entry name" value="RAP_sf"/>
</dbReference>
<evidence type="ECO:0000313" key="4">
    <source>
        <dbReference type="EMBL" id="KAK4881057.1"/>
    </source>
</evidence>
<keyword evidence="1" id="KW-0732">Signal</keyword>
<dbReference type="InterPro" id="IPR010483">
    <property type="entry name" value="Alpha_2_MRAP_C"/>
</dbReference>
<dbReference type="PANTHER" id="PTHR16560">
    <property type="entry name" value="ALPHA-2-MACROGLOBULIN RECEPTOR-ASSOCIATED PROTEIN"/>
    <property type="match status" value="1"/>
</dbReference>
<feature type="domain" description="Alpha-2-macroglobulin RAP C-terminal" evidence="3">
    <location>
        <begin position="148"/>
        <end position="360"/>
    </location>
</feature>
<dbReference type="SUPFAM" id="SSF47045">
    <property type="entry name" value="RAP domain-like"/>
    <property type="match status" value="3"/>
</dbReference>
<evidence type="ECO:0000256" key="1">
    <source>
        <dbReference type="SAM" id="SignalP"/>
    </source>
</evidence>
<feature type="domain" description="Alpha-2-macroglobulin receptor-associated protein" evidence="2">
    <location>
        <begin position="8"/>
        <end position="124"/>
    </location>
</feature>
<dbReference type="CDD" id="cd14808">
    <property type="entry name" value="RAP_D3"/>
    <property type="match status" value="1"/>
</dbReference>
<dbReference type="Pfam" id="PF06400">
    <property type="entry name" value="Alpha-2-MRAP_N"/>
    <property type="match status" value="1"/>
</dbReference>
<feature type="signal peptide" evidence="1">
    <location>
        <begin position="1"/>
        <end position="21"/>
    </location>
</feature>
<dbReference type="GO" id="GO:0008201">
    <property type="term" value="F:heparin binding"/>
    <property type="evidence" value="ECO:0007669"/>
    <property type="project" value="InterPro"/>
</dbReference>
<dbReference type="Pfam" id="PF06401">
    <property type="entry name" value="Alpha-2-MRAP_C"/>
    <property type="match status" value="1"/>
</dbReference>
<dbReference type="Gene3D" id="1.20.81.10">
    <property type="entry name" value="RAP domain"/>
    <property type="match status" value="3"/>
</dbReference>
<dbReference type="GO" id="GO:0005783">
    <property type="term" value="C:endoplasmic reticulum"/>
    <property type="evidence" value="ECO:0007669"/>
    <property type="project" value="InterPro"/>
</dbReference>
<reference evidence="5" key="1">
    <citation type="submission" date="2023-01" db="EMBL/GenBank/DDBJ databases">
        <title>Key to firefly adult light organ development and bioluminescence: homeobox transcription factors regulate luciferase expression and transportation to peroxisome.</title>
        <authorList>
            <person name="Fu X."/>
        </authorList>
    </citation>
    <scope>NUCLEOTIDE SEQUENCE [LARGE SCALE GENOMIC DNA]</scope>
</reference>
<name>A0AAN7SHF8_9COLE</name>
<proteinExistence type="predicted"/>
<dbReference type="GO" id="GO:0048019">
    <property type="term" value="F:receptor antagonist activity"/>
    <property type="evidence" value="ECO:0007669"/>
    <property type="project" value="InterPro"/>
</dbReference>
<sequence>MFYKIYIVFILLIYTLDLTQCHNKYSKEANIKEEDLPPPSLKTLKKPFRMAKLNTLWTKAQIRLSEPKLKSLFGELKLHDKEEITWKKLKTEGKDKEGLKEAELRKKLLHILDMYGLIEHFDDVMVPSKKQEQKMFNEANDDHINKSLFKDKKLNKLWSKAENAGFSYEELKALREEFNHHQDKIDEYYSILHEVKEGEEDKDANSVDEKLERFNSINREEVPQKDFLDKANLLRDKHRDLRDGFDRLHRLSAKGPNSKEFVEPKVEGLWKIALDADFTPEELESLRVELLHYENRLLKLRHLQAEAALNDDRRKEKEKLSGGKSDGMLLLEDNIKKTARKVEKMHFNLEAKIMQKHIEL</sequence>
<accession>A0AAN7SHF8</accession>
<dbReference type="PANTHER" id="PTHR16560:SF2">
    <property type="entry name" value="ALPHA-2-MACROGLOBULIN RECEPTOR-ASSOCIATED PROTEIN"/>
    <property type="match status" value="1"/>
</dbReference>
<dbReference type="InterPro" id="IPR038003">
    <property type="entry name" value="A2-macroglobuin_RAP"/>
</dbReference>
<evidence type="ECO:0008006" key="6">
    <source>
        <dbReference type="Google" id="ProtNLM"/>
    </source>
</evidence>
<dbReference type="InterPro" id="IPR009066">
    <property type="entry name" value="MG_RAP_rcpt_1"/>
</dbReference>
<dbReference type="GO" id="GO:0048259">
    <property type="term" value="P:regulation of receptor-mediated endocytosis"/>
    <property type="evidence" value="ECO:0007669"/>
    <property type="project" value="TreeGrafter"/>
</dbReference>